<gene>
    <name evidence="3" type="ORF">M6B38_120570</name>
    <name evidence="2" type="ORF">M6B38_401865</name>
</gene>
<feature type="compositionally biased region" description="Basic and acidic residues" evidence="1">
    <location>
        <begin position="71"/>
        <end position="84"/>
    </location>
</feature>
<dbReference type="EMBL" id="JANAVB010011397">
    <property type="protein sequence ID" value="KAJ6837385.1"/>
    <property type="molecule type" value="Genomic_DNA"/>
</dbReference>
<reference evidence="3" key="1">
    <citation type="journal article" date="2023" name="GigaByte">
        <title>Genome assembly of the bearded iris, Iris pallida Lam.</title>
        <authorList>
            <person name="Bruccoleri R.E."/>
            <person name="Oakeley E.J."/>
            <person name="Faust A.M.E."/>
            <person name="Altorfer M."/>
            <person name="Dessus-Babus S."/>
            <person name="Burckhardt D."/>
            <person name="Oertli M."/>
            <person name="Naumann U."/>
            <person name="Petersen F."/>
            <person name="Wong J."/>
        </authorList>
    </citation>
    <scope>NUCLEOTIDE SEQUENCE</scope>
    <source>
        <strain evidence="3">GSM-AAB239-AS_SAM_17_03QT</strain>
    </source>
</reference>
<name>A0AAX6HAH1_IRIPA</name>
<feature type="compositionally biased region" description="Polar residues" evidence="1">
    <location>
        <begin position="97"/>
        <end position="108"/>
    </location>
</feature>
<dbReference type="EMBL" id="JANAVB010025958">
    <property type="protein sequence ID" value="KAJ6819894.1"/>
    <property type="molecule type" value="Genomic_DNA"/>
</dbReference>
<evidence type="ECO:0000313" key="2">
    <source>
        <dbReference type="EMBL" id="KAJ6819894.1"/>
    </source>
</evidence>
<accession>A0AAX6HAH1</accession>
<evidence type="ECO:0000313" key="4">
    <source>
        <dbReference type="Proteomes" id="UP001140949"/>
    </source>
</evidence>
<protein>
    <submittedName>
        <fullName evidence="3">Uncharacterized protein</fullName>
    </submittedName>
</protein>
<feature type="region of interest" description="Disordered" evidence="1">
    <location>
        <begin position="59"/>
        <end position="128"/>
    </location>
</feature>
<evidence type="ECO:0000256" key="1">
    <source>
        <dbReference type="SAM" id="MobiDB-lite"/>
    </source>
</evidence>
<keyword evidence="4" id="KW-1185">Reference proteome</keyword>
<comment type="caution">
    <text evidence="3">The sequence shown here is derived from an EMBL/GenBank/DDBJ whole genome shotgun (WGS) entry which is preliminary data.</text>
</comment>
<proteinExistence type="predicted"/>
<dbReference type="AlphaFoldDB" id="A0AAX6HAH1"/>
<feature type="compositionally biased region" description="Basic and acidic residues" evidence="1">
    <location>
        <begin position="141"/>
        <end position="160"/>
    </location>
</feature>
<dbReference type="Proteomes" id="UP001140949">
    <property type="component" value="Unassembled WGS sequence"/>
</dbReference>
<reference evidence="3" key="2">
    <citation type="submission" date="2023-04" db="EMBL/GenBank/DDBJ databases">
        <authorList>
            <person name="Bruccoleri R.E."/>
            <person name="Oakeley E.J."/>
            <person name="Faust A.-M."/>
            <person name="Dessus-Babus S."/>
            <person name="Altorfer M."/>
            <person name="Burckhardt D."/>
            <person name="Oertli M."/>
            <person name="Naumann U."/>
            <person name="Petersen F."/>
            <person name="Wong J."/>
        </authorList>
    </citation>
    <scope>NUCLEOTIDE SEQUENCE</scope>
    <source>
        <strain evidence="3">GSM-AAB239-AS_SAM_17_03QT</strain>
        <tissue evidence="3">Leaf</tissue>
    </source>
</reference>
<sequence length="186" mass="20379">MDGYRRGLAAAVADASCWCDRVQRDRAGVAVSGTGGARELRRDMSARWLSASLRWRRRGGRDGAHQVGARGEGRPACDGGRARDALWIQRRSRRSSPETSGDRLSSGQRDLAASGERSLREQHRSGGCSYRQGALERWIGKQRPDLAKRMQGKTDEHEGEVPSETAELTARAVVAVIAELVGALRR</sequence>
<organism evidence="3 4">
    <name type="scientific">Iris pallida</name>
    <name type="common">Sweet iris</name>
    <dbReference type="NCBI Taxonomy" id="29817"/>
    <lineage>
        <taxon>Eukaryota</taxon>
        <taxon>Viridiplantae</taxon>
        <taxon>Streptophyta</taxon>
        <taxon>Embryophyta</taxon>
        <taxon>Tracheophyta</taxon>
        <taxon>Spermatophyta</taxon>
        <taxon>Magnoliopsida</taxon>
        <taxon>Liliopsida</taxon>
        <taxon>Asparagales</taxon>
        <taxon>Iridaceae</taxon>
        <taxon>Iridoideae</taxon>
        <taxon>Irideae</taxon>
        <taxon>Iris</taxon>
    </lineage>
</organism>
<evidence type="ECO:0000313" key="3">
    <source>
        <dbReference type="EMBL" id="KAJ6837385.1"/>
    </source>
</evidence>
<feature type="region of interest" description="Disordered" evidence="1">
    <location>
        <begin position="141"/>
        <end position="165"/>
    </location>
</feature>